<comment type="similarity">
    <text evidence="2">Belongs to the enoyl-CoA hydratase/isomerase family.</text>
</comment>
<dbReference type="PANTHER" id="PTHR43176">
    <property type="entry name" value="3-HYDROXYISOBUTYRYL-COA HYDROLASE-RELATED"/>
    <property type="match status" value="1"/>
</dbReference>
<name>A0A498KF34_MALDO</name>
<organism evidence="5 6">
    <name type="scientific">Malus domestica</name>
    <name type="common">Apple</name>
    <name type="synonym">Pyrus malus</name>
    <dbReference type="NCBI Taxonomy" id="3750"/>
    <lineage>
        <taxon>Eukaryota</taxon>
        <taxon>Viridiplantae</taxon>
        <taxon>Streptophyta</taxon>
        <taxon>Embryophyta</taxon>
        <taxon>Tracheophyta</taxon>
        <taxon>Spermatophyta</taxon>
        <taxon>Magnoliopsida</taxon>
        <taxon>eudicotyledons</taxon>
        <taxon>Gunneridae</taxon>
        <taxon>Pentapetalae</taxon>
        <taxon>rosids</taxon>
        <taxon>fabids</taxon>
        <taxon>Rosales</taxon>
        <taxon>Rosaceae</taxon>
        <taxon>Amygdaloideae</taxon>
        <taxon>Maleae</taxon>
        <taxon>Malus</taxon>
    </lineage>
</organism>
<evidence type="ECO:0000256" key="2">
    <source>
        <dbReference type="RuleBase" id="RU369070"/>
    </source>
</evidence>
<dbReference type="AlphaFoldDB" id="A0A498KF34"/>
<keyword evidence="6" id="KW-1185">Reference proteome</keyword>
<feature type="region of interest" description="Disordered" evidence="3">
    <location>
        <begin position="137"/>
        <end position="164"/>
    </location>
</feature>
<dbReference type="EMBL" id="RDQH01000328">
    <property type="protein sequence ID" value="RXI05921.1"/>
    <property type="molecule type" value="Genomic_DNA"/>
</dbReference>
<dbReference type="InterPro" id="IPR045004">
    <property type="entry name" value="ECH_dom"/>
</dbReference>
<keyword evidence="1 2" id="KW-0378">Hydrolase</keyword>
<dbReference type="Pfam" id="PF16113">
    <property type="entry name" value="ECH_2"/>
    <property type="match status" value="1"/>
</dbReference>
<comment type="function">
    <text evidence="2">Hydrolyzes 3-hydroxyisobutyryl-CoA (HIBYL-CoA), a saline catabolite. Has high activity toward isobutyryl-CoA. Could be an isobutyryl-CoA dehydrogenase that functions in valine catabolism.</text>
</comment>
<dbReference type="GO" id="GO:0005829">
    <property type="term" value="C:cytosol"/>
    <property type="evidence" value="ECO:0007669"/>
    <property type="project" value="TreeGrafter"/>
</dbReference>
<proteinExistence type="inferred from homology"/>
<evidence type="ECO:0000313" key="6">
    <source>
        <dbReference type="Proteomes" id="UP000290289"/>
    </source>
</evidence>
<protein>
    <recommendedName>
        <fullName evidence="2">3-hydroxyisobutyryl-CoA hydrolase</fullName>
        <shortName evidence="2">HIB-CoA hydrolase</shortName>
        <shortName evidence="2">HIBYL-CoA-H</shortName>
        <ecNumber evidence="2">3.1.2.4</ecNumber>
    </recommendedName>
    <alternativeName>
        <fullName evidence="2">3-hydroxyisobutyryl-coenzyme A hydrolase</fullName>
    </alternativeName>
</protein>
<dbReference type="Proteomes" id="UP000290289">
    <property type="component" value="Chromosome 2"/>
</dbReference>
<sequence>MGITRAFGIGLSGHGRYRIITEVLLPCQTEIVNVVNYNCGEIQQQPRFKAQLRSLLPQMTLAFGANKSVLVTIDELKRQQQSSDATGNGGVGLMKLFKLTGVMKTEYCVAIRSSLRNDFAEGVRAVLVDKDQNRKWNPSKREVNQSEVEALFEPSSPNVEELSV</sequence>
<feature type="domain" description="Enoyl-CoA hydratase/isomerase" evidence="4">
    <location>
        <begin position="98"/>
        <end position="152"/>
    </location>
</feature>
<dbReference type="PANTHER" id="PTHR43176:SF5">
    <property type="entry name" value="3-HYDROXYISOBUTYRYL-COA HYDROLASE-LIKE PROTEIN 4, MITOCHONDRIAL"/>
    <property type="match status" value="1"/>
</dbReference>
<dbReference type="InterPro" id="IPR032259">
    <property type="entry name" value="HIBYL-CoA-H"/>
</dbReference>
<evidence type="ECO:0000256" key="1">
    <source>
        <dbReference type="ARBA" id="ARBA00022801"/>
    </source>
</evidence>
<dbReference type="GO" id="GO:0006574">
    <property type="term" value="P:L-valine catabolic process"/>
    <property type="evidence" value="ECO:0007669"/>
    <property type="project" value="UniProtKB-UniRule"/>
</dbReference>
<comment type="pathway">
    <text evidence="2">Amino-acid degradation; L-valine degradation.</text>
</comment>
<dbReference type="EC" id="3.1.2.4" evidence="2"/>
<evidence type="ECO:0000259" key="4">
    <source>
        <dbReference type="Pfam" id="PF16113"/>
    </source>
</evidence>
<dbReference type="STRING" id="3750.A0A498KF34"/>
<accession>A0A498KF34</accession>
<comment type="caution">
    <text evidence="5">The sequence shown here is derived from an EMBL/GenBank/DDBJ whole genome shotgun (WGS) entry which is preliminary data.</text>
</comment>
<comment type="catalytic activity">
    <reaction evidence="2">
        <text>3-hydroxy-2-methylpropanoyl-CoA + H2O = 3-hydroxy-2-methylpropanoate + CoA + H(+)</text>
        <dbReference type="Rhea" id="RHEA:20888"/>
        <dbReference type="ChEBI" id="CHEBI:11805"/>
        <dbReference type="ChEBI" id="CHEBI:15377"/>
        <dbReference type="ChEBI" id="CHEBI:15378"/>
        <dbReference type="ChEBI" id="CHEBI:57287"/>
        <dbReference type="ChEBI" id="CHEBI:57340"/>
        <dbReference type="EC" id="3.1.2.4"/>
    </reaction>
</comment>
<dbReference type="GO" id="GO:0003860">
    <property type="term" value="F:3-hydroxyisobutyryl-CoA hydrolase activity"/>
    <property type="evidence" value="ECO:0007669"/>
    <property type="project" value="UniProtKB-UniRule"/>
</dbReference>
<reference evidence="5 6" key="1">
    <citation type="submission" date="2018-10" db="EMBL/GenBank/DDBJ databases">
        <title>A high-quality apple genome assembly.</title>
        <authorList>
            <person name="Hu J."/>
        </authorList>
    </citation>
    <scope>NUCLEOTIDE SEQUENCE [LARGE SCALE GENOMIC DNA]</scope>
    <source>
        <strain evidence="6">cv. HFTH1</strain>
        <tissue evidence="5">Young leaf</tissue>
    </source>
</reference>
<evidence type="ECO:0000313" key="5">
    <source>
        <dbReference type="EMBL" id="RXI05921.1"/>
    </source>
</evidence>
<evidence type="ECO:0000256" key="3">
    <source>
        <dbReference type="SAM" id="MobiDB-lite"/>
    </source>
</evidence>
<gene>
    <name evidence="5" type="ORF">DVH24_017963</name>
</gene>
<dbReference type="Gene3D" id="3.90.226.10">
    <property type="entry name" value="2-enoyl-CoA Hydratase, Chain A, domain 1"/>
    <property type="match status" value="1"/>
</dbReference>